<keyword evidence="2" id="KW-1185">Reference proteome</keyword>
<protein>
    <recommendedName>
        <fullName evidence="3">PqqD family protein</fullName>
    </recommendedName>
</protein>
<evidence type="ECO:0000313" key="2">
    <source>
        <dbReference type="Proteomes" id="UP000523955"/>
    </source>
</evidence>
<sequence>MRLVLGDLKDQYTDGDGVTVVMVGQRVLLLSPLASEILRCLSGTPVELESVATHVRAVLGEPPTNVAAEVLLQAVARDLAGSGIIRIVSPT</sequence>
<evidence type="ECO:0008006" key="3">
    <source>
        <dbReference type="Google" id="ProtNLM"/>
    </source>
</evidence>
<gene>
    <name evidence="1" type="ORF">H5V45_14370</name>
</gene>
<evidence type="ECO:0000313" key="1">
    <source>
        <dbReference type="EMBL" id="MBB6628506.1"/>
    </source>
</evidence>
<proteinExistence type="predicted"/>
<dbReference type="AlphaFoldDB" id="A0A7X0RHQ7"/>
<organism evidence="1 2">
    <name type="scientific">Nocardioides luti</name>
    <dbReference type="NCBI Taxonomy" id="2761101"/>
    <lineage>
        <taxon>Bacteria</taxon>
        <taxon>Bacillati</taxon>
        <taxon>Actinomycetota</taxon>
        <taxon>Actinomycetes</taxon>
        <taxon>Propionibacteriales</taxon>
        <taxon>Nocardioidaceae</taxon>
        <taxon>Nocardioides</taxon>
    </lineage>
</organism>
<accession>A0A7X0RHQ7</accession>
<reference evidence="1 2" key="1">
    <citation type="submission" date="2020-08" db="EMBL/GenBank/DDBJ databases">
        <authorList>
            <person name="Seo M.-J."/>
        </authorList>
    </citation>
    <scope>NUCLEOTIDE SEQUENCE [LARGE SCALE GENOMIC DNA]</scope>
    <source>
        <strain evidence="1 2">KIGAM211</strain>
    </source>
</reference>
<dbReference type="Proteomes" id="UP000523955">
    <property type="component" value="Unassembled WGS sequence"/>
</dbReference>
<dbReference type="RefSeq" id="WP_185253558.1">
    <property type="nucleotide sequence ID" value="NZ_JACKXE010000001.1"/>
</dbReference>
<dbReference type="EMBL" id="JACKXE010000001">
    <property type="protein sequence ID" value="MBB6628506.1"/>
    <property type="molecule type" value="Genomic_DNA"/>
</dbReference>
<comment type="caution">
    <text evidence="1">The sequence shown here is derived from an EMBL/GenBank/DDBJ whole genome shotgun (WGS) entry which is preliminary data.</text>
</comment>
<name>A0A7X0RHQ7_9ACTN</name>